<dbReference type="InterPro" id="IPR029058">
    <property type="entry name" value="AB_hydrolase_fold"/>
</dbReference>
<name>A0AAW0DPH9_9AGAR</name>
<keyword evidence="3" id="KW-1185">Reference proteome</keyword>
<comment type="caution">
    <text evidence="2">The sequence shown here is derived from an EMBL/GenBank/DDBJ whole genome shotgun (WGS) entry which is preliminary data.</text>
</comment>
<evidence type="ECO:0000313" key="2">
    <source>
        <dbReference type="EMBL" id="KAK7053724.1"/>
    </source>
</evidence>
<dbReference type="InterPro" id="IPR000073">
    <property type="entry name" value="AB_hydrolase_1"/>
</dbReference>
<dbReference type="Gene3D" id="3.40.50.1820">
    <property type="entry name" value="alpha/beta hydrolase"/>
    <property type="match status" value="1"/>
</dbReference>
<feature type="domain" description="AB hydrolase-1" evidence="1">
    <location>
        <begin position="60"/>
        <end position="340"/>
    </location>
</feature>
<protein>
    <submittedName>
        <fullName evidence="2">Abhydrolase domain-containing protein mpaH</fullName>
    </submittedName>
</protein>
<reference evidence="2 3" key="1">
    <citation type="journal article" date="2024" name="J Genomics">
        <title>Draft genome sequencing and assembly of Favolaschia claudopus CIRM-BRFM 2984 isolated from oak limbs.</title>
        <authorList>
            <person name="Navarro D."/>
            <person name="Drula E."/>
            <person name="Chaduli D."/>
            <person name="Cazenave R."/>
            <person name="Ahrendt S."/>
            <person name="Wang J."/>
            <person name="Lipzen A."/>
            <person name="Daum C."/>
            <person name="Barry K."/>
            <person name="Grigoriev I.V."/>
            <person name="Favel A."/>
            <person name="Rosso M.N."/>
            <person name="Martin F."/>
        </authorList>
    </citation>
    <scope>NUCLEOTIDE SEQUENCE [LARGE SCALE GENOMIC DNA]</scope>
    <source>
        <strain evidence="2 3">CIRM-BRFM 2984</strain>
    </source>
</reference>
<organism evidence="2 3">
    <name type="scientific">Favolaschia claudopus</name>
    <dbReference type="NCBI Taxonomy" id="2862362"/>
    <lineage>
        <taxon>Eukaryota</taxon>
        <taxon>Fungi</taxon>
        <taxon>Dikarya</taxon>
        <taxon>Basidiomycota</taxon>
        <taxon>Agaricomycotina</taxon>
        <taxon>Agaricomycetes</taxon>
        <taxon>Agaricomycetidae</taxon>
        <taxon>Agaricales</taxon>
        <taxon>Marasmiineae</taxon>
        <taxon>Mycenaceae</taxon>
        <taxon>Favolaschia</taxon>
    </lineage>
</organism>
<proteinExistence type="predicted"/>
<dbReference type="AlphaFoldDB" id="A0AAW0DPH9"/>
<accession>A0AAW0DPH9</accession>
<dbReference type="Pfam" id="PF12697">
    <property type="entry name" value="Abhydrolase_6"/>
    <property type="match status" value="1"/>
</dbReference>
<evidence type="ECO:0000259" key="1">
    <source>
        <dbReference type="Pfam" id="PF12697"/>
    </source>
</evidence>
<sequence length="360" mass="40227">MELDHDGDSPLSITPQCPHKMLEESVTYAPTSAYPLYLTAKRYWLPAFEANVDDPDALTLLFLHSTSFHKETWMPTIDTLFALASSEHSPIKIREAWALDCPNHGASGQLNAYILLQPEFFLNFSCEKYAQAVHHFLSIGRIDTRKGKLVGVGHSLGGVAMTMLQDIEPLFPFTSFVLIEPLLSPAGGHHLRRLREMLVKGAYERRDVWPDRKEALASLARRQRTKKWDPRVIDTFVRYGILEHPGARYPAGAYNGVTLACTRDQEAAMYRDPEGATKPVGTLTRLCRTHPLHLVLGEVADFLPPRVHKAIVEVGAYASVTVIQGAGHLVVQEVPDRLAKTIYDTLLMDSKNTQGIHSKL</sequence>
<dbReference type="SUPFAM" id="SSF53474">
    <property type="entry name" value="alpha/beta-Hydrolases"/>
    <property type="match status" value="1"/>
</dbReference>
<gene>
    <name evidence="2" type="ORF">R3P38DRAFT_2851748</name>
</gene>
<dbReference type="Proteomes" id="UP001362999">
    <property type="component" value="Unassembled WGS sequence"/>
</dbReference>
<evidence type="ECO:0000313" key="3">
    <source>
        <dbReference type="Proteomes" id="UP001362999"/>
    </source>
</evidence>
<dbReference type="EMBL" id="JAWWNJ010000006">
    <property type="protein sequence ID" value="KAK7053724.1"/>
    <property type="molecule type" value="Genomic_DNA"/>
</dbReference>